<dbReference type="EMBL" id="JAHXRF010000008">
    <property type="protein sequence ID" value="MBW4865661.1"/>
    <property type="molecule type" value="Genomic_DNA"/>
</dbReference>
<feature type="signal peptide" evidence="3">
    <location>
        <begin position="1"/>
        <end position="20"/>
    </location>
</feature>
<dbReference type="GO" id="GO:0046556">
    <property type="term" value="F:alpha-L-arabinofuranosidase activity"/>
    <property type="evidence" value="ECO:0007669"/>
    <property type="project" value="InterPro"/>
</dbReference>
<dbReference type="Proteomes" id="UP001196873">
    <property type="component" value="Unassembled WGS sequence"/>
</dbReference>
<dbReference type="InterPro" id="IPR055133">
    <property type="entry name" value="BT_3657-like_N"/>
</dbReference>
<dbReference type="GO" id="GO:0046373">
    <property type="term" value="P:L-arabinose metabolic process"/>
    <property type="evidence" value="ECO:0007669"/>
    <property type="project" value="InterPro"/>
</dbReference>
<keyword evidence="1 3" id="KW-0732">Signal</keyword>
<feature type="domain" description="Alpha-L-arabinofuranosidase C-terminal" evidence="4">
    <location>
        <begin position="679"/>
        <end position="849"/>
    </location>
</feature>
<name>A0AAW4NLF1_9BACT</name>
<dbReference type="AlphaFoldDB" id="A0AAW4NLF1"/>
<feature type="chain" id="PRO_5043386101" evidence="3">
    <location>
        <begin position="21"/>
        <end position="862"/>
    </location>
</feature>
<dbReference type="InterPro" id="IPR055235">
    <property type="entry name" value="ASD1_cat"/>
</dbReference>
<evidence type="ECO:0000259" key="4">
    <source>
        <dbReference type="SMART" id="SM00813"/>
    </source>
</evidence>
<sequence length="862" mass="96522">MKHKIILFLALCLGGGAIQAQNITPAYTIMGKDSTCQVFVYSPSAREGLHLAFLGDDDQWHEVGQLCASDYGPWGAEKRMFDPYVTKAADGTWRAVWSVNDSAPVFAAAYSDDLITWRPQDYPLVREKGVKSPVVYQMGDGSFDIYLKTSKGKRYVHATEDFRHFEEDSIPSQADEVLWQKDNAVINGKKFFGNAFDVSAYHLQFIRSWFAGLKADNERYAEQMKDDKSRFATLNRPVEATLHVDLTKTKPISDKLIGVFFEDISRAADGGLYAQLLENGDFEYSPADHRGWNSQTAWTSDKPIVIATAEPLSKNNAHYAILNQATLTNHGWDNVIYDHGEQFDFSVYARCVDQKKATLLVQLVDSLGQVLTEGKVKVEGNRWQPYSLSLNTLTKKRVQPVTPVLCSLRIVSTKPGDVAIDMVSLFPHDTYKGHGMRKDITETIAALHPKFMRFPGGCMLHGDGINNIYHWKESIGPLYDRKPDRNIWGYHQTKGLGFFEYFQLCEDLGAAPLPVLAAGVPCQNSAANKEGLAGQQCGIPMNQMSAYVQDVLDLIEWANGNPASSKWAKMRADAGHPAPFHLKMIGIGNEDLITTAFEERYLMICKAVKAKYPDIEVIGTVGPFHYPSADYIEGWKVAKANKSVIDAVDEHYYESPGWFLHNQNYYDQYDRKGPKVYLGEYASRSRTVESALAEAIHLCNIERNGDIVEMTSYAPLLCHEKHQNWNPDLIYFNASQITTTPNYHTQALFSQFSGNQYVASHVDIAKDLAYRVAVSVVKDSRTGETMLKLVNALPATVNLKLDGISLPDDSRVVGFDGNPSDMKVKTFDAMRREKLINVKNSVLQLPAYSVMAISFNSNMVTK</sequence>
<keyword evidence="2" id="KW-0378">Hydrolase</keyword>
<reference evidence="5" key="1">
    <citation type="submission" date="2021-07" db="EMBL/GenBank/DDBJ databases">
        <title>Genomic diversity and antimicrobial resistance of Prevotella spp. isolated from chronic lung disease airways.</title>
        <authorList>
            <person name="Webb K.A."/>
            <person name="Olagoke O.S."/>
            <person name="Baird T."/>
            <person name="Neill J."/>
            <person name="Pham A."/>
            <person name="Wells T.J."/>
            <person name="Ramsay K.A."/>
            <person name="Bell S.C."/>
            <person name="Sarovich D.S."/>
            <person name="Price E.P."/>
        </authorList>
    </citation>
    <scope>NUCLEOTIDE SEQUENCE</scope>
    <source>
        <strain evidence="5">SCHI0047.S.3</strain>
    </source>
</reference>
<comment type="caution">
    <text evidence="5">The sequence shown here is derived from an EMBL/GenBank/DDBJ whole genome shotgun (WGS) entry which is preliminary data.</text>
</comment>
<dbReference type="InterPro" id="IPR010720">
    <property type="entry name" value="Alpha-L-AF_C"/>
</dbReference>
<dbReference type="RefSeq" id="WP_219427704.1">
    <property type="nucleotide sequence ID" value="NZ_JAHXRD010000009.1"/>
</dbReference>
<protein>
    <submittedName>
        <fullName evidence="5">Alpha-N-arabinofuranosidase</fullName>
    </submittedName>
</protein>
<dbReference type="Pfam" id="PF22847">
    <property type="entry name" value="BT_3657-like_N"/>
    <property type="match status" value="1"/>
</dbReference>
<evidence type="ECO:0000313" key="5">
    <source>
        <dbReference type="EMBL" id="MBW4865661.1"/>
    </source>
</evidence>
<evidence type="ECO:0000256" key="1">
    <source>
        <dbReference type="ARBA" id="ARBA00022729"/>
    </source>
</evidence>
<evidence type="ECO:0000256" key="3">
    <source>
        <dbReference type="SAM" id="SignalP"/>
    </source>
</evidence>
<proteinExistence type="predicted"/>
<dbReference type="SMART" id="SM00813">
    <property type="entry name" value="Alpha-L-AF_C"/>
    <property type="match status" value="1"/>
</dbReference>
<organism evidence="5 6">
    <name type="scientific">Segatella salivae</name>
    <dbReference type="NCBI Taxonomy" id="228604"/>
    <lineage>
        <taxon>Bacteria</taxon>
        <taxon>Pseudomonadati</taxon>
        <taxon>Bacteroidota</taxon>
        <taxon>Bacteroidia</taxon>
        <taxon>Bacteroidales</taxon>
        <taxon>Prevotellaceae</taxon>
        <taxon>Segatella</taxon>
    </lineage>
</organism>
<dbReference type="PANTHER" id="PTHR31776:SF26">
    <property type="entry name" value="SECRETED ARABINOSIDASE"/>
    <property type="match status" value="1"/>
</dbReference>
<gene>
    <name evidence="5" type="ORF">KZY68_06475</name>
</gene>
<accession>A0AAW4NLF1</accession>
<dbReference type="PANTHER" id="PTHR31776">
    <property type="entry name" value="ALPHA-L-ARABINOFURANOSIDASE 1"/>
    <property type="match status" value="1"/>
</dbReference>
<dbReference type="Pfam" id="PF06964">
    <property type="entry name" value="Alpha-L-AF_C"/>
    <property type="match status" value="1"/>
</dbReference>
<dbReference type="InterPro" id="IPR051563">
    <property type="entry name" value="Glycosyl_Hydrolase_51"/>
</dbReference>
<dbReference type="Pfam" id="PF22848">
    <property type="entry name" value="ASD1_dom"/>
    <property type="match status" value="1"/>
</dbReference>
<evidence type="ECO:0000256" key="2">
    <source>
        <dbReference type="ARBA" id="ARBA00022801"/>
    </source>
</evidence>
<evidence type="ECO:0000313" key="6">
    <source>
        <dbReference type="Proteomes" id="UP001196873"/>
    </source>
</evidence>